<dbReference type="InterPro" id="IPR001482">
    <property type="entry name" value="T2SS/T4SS_dom"/>
</dbReference>
<dbReference type="EMBL" id="CAADIM010000018">
    <property type="protein sequence ID" value="VFR81021.1"/>
    <property type="molecule type" value="Genomic_DNA"/>
</dbReference>
<organism evidence="5">
    <name type="scientific">plant metagenome</name>
    <dbReference type="NCBI Taxonomy" id="1297885"/>
    <lineage>
        <taxon>unclassified sequences</taxon>
        <taxon>metagenomes</taxon>
        <taxon>organismal metagenomes</taxon>
    </lineage>
</organism>
<sequence length="577" mass="64219">MNAPESHLRLGAAHRVLTLPGRRYAVSDDLREKVCFTNDDILYIAKGHQSDRMVLGFQARLDQDRLVYERRIVDYLELKSQYDNDEELDAYAPQEDAKLQQEILSYIRHANREDASDIHIVVGKHPDPNNAQNLVDSTLIRFRVYGRLITYHTIPRARGEQLIACMCQTMTDQSEKTYNPQVNQNSRLGPKFAKSAGLYIGRIASGPTEDGLHCIVRLQREDGGTITSFEKLGYLPEQQEHLRIMMHRGYGVFFVSGAVGSGKSRTMANVMKMMVQEANGEICIVSLEDPVEFRIPGAQQKPVNVTAEVSDSNDNAWLAGIDHILRSDINVANIGEARHASIPAVISLALTGRPVWTTIHCSNATQIPGRLHDAGVEQSVLTDPLIIAGLINQSLVPTLCKHCKISFSKIRDTLPSDLIARIEKHCIPQNVYFAGDGCEHCKKGITGRQVCAETIIPNAKFMHAYQQGGALRAREYWIKHMRGITKCQHLTRLVNAGLVDPRQGERAASVSLDEDSLFFGEKDTKARTRKRPKTISAKSRSLRRPSLKERPNKQAPALTPSVTPLRPAPGAFDAAVA</sequence>
<dbReference type="Pfam" id="PF00437">
    <property type="entry name" value="T2SSE"/>
    <property type="match status" value="1"/>
</dbReference>
<dbReference type="AlphaFoldDB" id="A0A484U339"/>
<dbReference type="PANTHER" id="PTHR30258">
    <property type="entry name" value="TYPE II SECRETION SYSTEM PROTEIN GSPE-RELATED"/>
    <property type="match status" value="1"/>
</dbReference>
<dbReference type="InterPro" id="IPR027417">
    <property type="entry name" value="P-loop_NTPase"/>
</dbReference>
<dbReference type="GO" id="GO:0005524">
    <property type="term" value="F:ATP binding"/>
    <property type="evidence" value="ECO:0007669"/>
    <property type="project" value="UniProtKB-KW"/>
</dbReference>
<dbReference type="SUPFAM" id="SSF52540">
    <property type="entry name" value="P-loop containing nucleoside triphosphate hydrolases"/>
    <property type="match status" value="1"/>
</dbReference>
<reference evidence="5" key="1">
    <citation type="submission" date="2019-03" db="EMBL/GenBank/DDBJ databases">
        <authorList>
            <person name="Danneels B."/>
        </authorList>
    </citation>
    <scope>NUCLEOTIDE SEQUENCE</scope>
</reference>
<dbReference type="Gene3D" id="3.40.50.300">
    <property type="entry name" value="P-loop containing nucleotide triphosphate hydrolases"/>
    <property type="match status" value="1"/>
</dbReference>
<dbReference type="Gene3D" id="3.30.450.90">
    <property type="match status" value="1"/>
</dbReference>
<dbReference type="EMBL" id="CAADIN010000014">
    <property type="protein sequence ID" value="VFR86008.1"/>
    <property type="molecule type" value="Genomic_DNA"/>
</dbReference>
<dbReference type="GO" id="GO:0005886">
    <property type="term" value="C:plasma membrane"/>
    <property type="evidence" value="ECO:0007669"/>
    <property type="project" value="TreeGrafter"/>
</dbReference>
<proteinExistence type="predicted"/>
<evidence type="ECO:0000259" key="4">
    <source>
        <dbReference type="Pfam" id="PF00437"/>
    </source>
</evidence>
<accession>A0A484U339</accession>
<name>A0A484U339_9ZZZZ</name>
<dbReference type="GO" id="GO:0016887">
    <property type="term" value="F:ATP hydrolysis activity"/>
    <property type="evidence" value="ECO:0007669"/>
    <property type="project" value="TreeGrafter"/>
</dbReference>
<evidence type="ECO:0000256" key="2">
    <source>
        <dbReference type="ARBA" id="ARBA00022840"/>
    </source>
</evidence>
<keyword evidence="1" id="KW-0547">Nucleotide-binding</keyword>
<protein>
    <submittedName>
        <fullName evidence="5">General secretion pathway protein E</fullName>
    </submittedName>
</protein>
<evidence type="ECO:0000313" key="6">
    <source>
        <dbReference type="EMBL" id="VFR86008.1"/>
    </source>
</evidence>
<dbReference type="PANTHER" id="PTHR30258:SF1">
    <property type="entry name" value="PROTEIN TRANSPORT PROTEIN HOFB HOMOLOG"/>
    <property type="match status" value="1"/>
</dbReference>
<evidence type="ECO:0000313" key="5">
    <source>
        <dbReference type="EMBL" id="VFR81021.1"/>
    </source>
</evidence>
<feature type="domain" description="Bacterial type II secretion system protein E" evidence="4">
    <location>
        <begin position="95"/>
        <end position="469"/>
    </location>
</feature>
<evidence type="ECO:0000256" key="1">
    <source>
        <dbReference type="ARBA" id="ARBA00022741"/>
    </source>
</evidence>
<evidence type="ECO:0000256" key="3">
    <source>
        <dbReference type="SAM" id="MobiDB-lite"/>
    </source>
</evidence>
<feature type="region of interest" description="Disordered" evidence="3">
    <location>
        <begin position="523"/>
        <end position="577"/>
    </location>
</feature>
<gene>
    <name evidence="5" type="ORF">ISE1_2688</name>
    <name evidence="6" type="ORF">ISE2_4438</name>
</gene>
<keyword evidence="2" id="KW-0067">ATP-binding</keyword>